<dbReference type="InterPro" id="IPR011989">
    <property type="entry name" value="ARM-like"/>
</dbReference>
<dbReference type="Proteomes" id="UP000063063">
    <property type="component" value="Chromosome 35"/>
</dbReference>
<dbReference type="EMBL" id="CP009404">
    <property type="protein sequence ID" value="AIO02411.1"/>
    <property type="molecule type" value="Genomic_DNA"/>
</dbReference>
<organism evidence="1 2">
    <name type="scientific">Leishmania panamensis</name>
    <dbReference type="NCBI Taxonomy" id="5679"/>
    <lineage>
        <taxon>Eukaryota</taxon>
        <taxon>Discoba</taxon>
        <taxon>Euglenozoa</taxon>
        <taxon>Kinetoplastea</taxon>
        <taxon>Metakinetoplastina</taxon>
        <taxon>Trypanosomatida</taxon>
        <taxon>Trypanosomatidae</taxon>
        <taxon>Leishmaniinae</taxon>
        <taxon>Leishmania</taxon>
        <taxon>Leishmania guyanensis species complex</taxon>
    </lineage>
</organism>
<accession>A0A088S2G1</accession>
<evidence type="ECO:0000313" key="2">
    <source>
        <dbReference type="Proteomes" id="UP000063063"/>
    </source>
</evidence>
<dbReference type="Gene3D" id="1.25.10.10">
    <property type="entry name" value="Leucine-rich Repeat Variant"/>
    <property type="match status" value="1"/>
</dbReference>
<dbReference type="eggNOG" id="ENOG502QU57">
    <property type="taxonomic scope" value="Eukaryota"/>
</dbReference>
<protein>
    <submittedName>
        <fullName evidence="1">Uncharacterized protein</fullName>
    </submittedName>
</protein>
<dbReference type="SUPFAM" id="SSF48371">
    <property type="entry name" value="ARM repeat"/>
    <property type="match status" value="1"/>
</dbReference>
<evidence type="ECO:0000313" key="1">
    <source>
        <dbReference type="EMBL" id="AIO02411.1"/>
    </source>
</evidence>
<dbReference type="AlphaFoldDB" id="A0A088S2G1"/>
<dbReference type="RefSeq" id="XP_010703211.1">
    <property type="nucleotide sequence ID" value="XM_010704909.1"/>
</dbReference>
<dbReference type="InterPro" id="IPR016024">
    <property type="entry name" value="ARM-type_fold"/>
</dbReference>
<dbReference type="VEuPathDB" id="TriTrypDB:LPAL13_350035200"/>
<keyword evidence="2" id="KW-1185">Reference proteome</keyword>
<proteinExistence type="predicted"/>
<reference evidence="1 2" key="1">
    <citation type="journal article" date="2015" name="Sci. Rep.">
        <title>The genome of Leishmania panamensis: insights into genomics of the L. (Viannia) subgenus.</title>
        <authorList>
            <person name="Llanes A."/>
            <person name="Restrepo C.M."/>
            <person name="Vecchio G.D."/>
            <person name="Anguizola F.J."/>
            <person name="Lleonart R."/>
        </authorList>
    </citation>
    <scope>NUCLEOTIDE SEQUENCE [LARGE SCALE GENOMIC DNA]</scope>
    <source>
        <strain evidence="1 2">MHOM/PA/94/PSC-1</strain>
    </source>
</reference>
<sequence>MSLADAITLLRGLYGSTNNDHRKDCTLQLMQWEKGLPAADVAQIGIGLLKTSNEGVAVQAYGAVLLRHALHARVLQTTQLPVMDLFSWYCNEPTLGPLLRADLMELLIECVIYSEDAVVDQILGSLCAGIESQPRRMLLLSELIVALVEPDFDRVPRESIGRLKRSVTKQGSQLLSAVTMSLYTYYMASGGEQSTALAPDLGLCVEAAFNMIGILAPQLQFCVWQEHNLAATMEVLLRWVPAQHPVLTCATALLRSYSGSDVNKAAVLRVLLTIVLRKIPALVAEGDIAALDEILNLTLELPKDFVQLEGVLLVQSLMPVFSIPSILFGQEAVQLMERMGEEAFRYVDAVEIYNGLRLLLPKNLCHPTQGKSPEGQELSREQFGFVQLFEEVFADFRRGASKILTQLARMYPERTNQYVLSLLVDLPDPQGTPEDPRTRNHFVRQSSLTFVYWEATQFMMECLSAAFELSSVNVNACVSTLLAHEPSDAVLRPVYLNMLSYFWKVRDGADMNVWEGTINILLKCIGDEGSRCTDDIDVSAARRRAHTLLVQMCVEHSRRFVPRTPSLMKQLEPMLMRANGMERSLLYEALIALTAILPAHESDAYLQTIVNPLVNMLATSPALQSQKIFNHIMCAATPDDKDARGVLQGCLNTIAAVFRRCQMTPYVVEKATQLFPLIGHLLLSIHSMQPSDLPPEYRSILEQEAGERDLFLPGKTRMSDAHLANALRGARAILMNIRVALYQVFGELSPILPAERFGEVITALTTSAQIPTHVTRSLTEKCLLPIGKEHPTLLIYIFQLLHRFFAQRKEQVRQQRVEEARVRNTCDDVVESKQWLYYAKDVINFMRSHVLDSHSWKRDKALLLAAAEVAMSIFESGADNRTAQSFLISIVNLTTDTTVSPEVEAALTEVRVVVYSRLVSYVTQTLDGELPPRERENVAYGISEPYVRLFPSLAPSLTMAGISQEQQELLNAHLLIVGNFAGQRRKVKEFLMNMAKANVEASRKV</sequence>
<name>A0A088S2G1_LEIPA</name>
<dbReference type="KEGG" id="lpan:LPMP_352740"/>
<gene>
    <name evidence="1" type="ORF">LPMP_352740</name>
</gene>
<dbReference type="GeneID" id="22579303"/>
<dbReference type="OrthoDB" id="244954at2759"/>
<dbReference type="VEuPathDB" id="TriTrypDB:LPMP_352740"/>